<evidence type="ECO:0000256" key="1">
    <source>
        <dbReference type="ARBA" id="ARBA00024484"/>
    </source>
</evidence>
<accession>A0A645CT44</accession>
<dbReference type="Pfam" id="PF23562">
    <property type="entry name" value="AMP-binding_C_3"/>
    <property type="match status" value="1"/>
</dbReference>
<evidence type="ECO:0000259" key="2">
    <source>
        <dbReference type="Pfam" id="PF00501"/>
    </source>
</evidence>
<evidence type="ECO:0000313" key="3">
    <source>
        <dbReference type="EMBL" id="MPM80103.1"/>
    </source>
</evidence>
<name>A0A645CT44_9ZZZZ</name>
<dbReference type="AlphaFoldDB" id="A0A645CT44"/>
<reference evidence="3" key="1">
    <citation type="submission" date="2019-08" db="EMBL/GenBank/DDBJ databases">
        <authorList>
            <person name="Kucharzyk K."/>
            <person name="Murdoch R.W."/>
            <person name="Higgins S."/>
            <person name="Loffler F."/>
        </authorList>
    </citation>
    <scope>NUCLEOTIDE SEQUENCE</scope>
</reference>
<proteinExistence type="predicted"/>
<dbReference type="InterPro" id="IPR045851">
    <property type="entry name" value="AMP-bd_C_sf"/>
</dbReference>
<dbReference type="PANTHER" id="PTHR43272">
    <property type="entry name" value="LONG-CHAIN-FATTY-ACID--COA LIGASE"/>
    <property type="match status" value="1"/>
</dbReference>
<organism evidence="3">
    <name type="scientific">bioreactor metagenome</name>
    <dbReference type="NCBI Taxonomy" id="1076179"/>
    <lineage>
        <taxon>unclassified sequences</taxon>
        <taxon>metagenomes</taxon>
        <taxon>ecological metagenomes</taxon>
    </lineage>
</organism>
<gene>
    <name evidence="3" type="primary">lcfB_37</name>
    <name evidence="3" type="ORF">SDC9_127149</name>
</gene>
<sequence length="308" mass="34757">MFLAVPMLFNKMIAALMNGVREKSIVLYGIIRFLMGISGLLKKIFKVNVGKKMFGFLLKKLSLDKNRICISGGGPLPASTFKMFNELGIDFVQGYGLTETSPITHLNPIEAYIETSVGKKIPQTEVKIVNPDSEGNGIIYIKGPMVMQGYYNNQEATDEILIDGWLNTGDVGHQDAQGYLYLTGRAKNIIVTDGGKNVFPEEIEDHFQLYSEIDTICVLGYLVDKKTKSEGIRALVYPAEKYRDEMNKEHGDQAKQKIEERIQHIISEVNKELQSYKKITRVTVVDEPLEMTSTKKVKRFVVAQKYKD</sequence>
<dbReference type="GO" id="GO:0004467">
    <property type="term" value="F:long-chain fatty acid-CoA ligase activity"/>
    <property type="evidence" value="ECO:0007669"/>
    <property type="project" value="UniProtKB-EC"/>
</dbReference>
<protein>
    <submittedName>
        <fullName evidence="3">Long-chain-fatty-acid--CoA ligase</fullName>
        <ecNumber evidence="3">6.2.1.3</ecNumber>
    </submittedName>
</protein>
<dbReference type="GO" id="GO:0016020">
    <property type="term" value="C:membrane"/>
    <property type="evidence" value="ECO:0007669"/>
    <property type="project" value="TreeGrafter"/>
</dbReference>
<dbReference type="Gene3D" id="3.40.50.12780">
    <property type="entry name" value="N-terminal domain of ligase-like"/>
    <property type="match status" value="1"/>
</dbReference>
<dbReference type="PANTHER" id="PTHR43272:SF52">
    <property type="entry name" value="AMP-DEPENDENT SYNTHETASE_LIGASE DOMAIN-CONTAINING PROTEIN"/>
    <property type="match status" value="1"/>
</dbReference>
<dbReference type="InterPro" id="IPR042099">
    <property type="entry name" value="ANL_N_sf"/>
</dbReference>
<feature type="domain" description="AMP-dependent synthetase/ligase" evidence="2">
    <location>
        <begin position="3"/>
        <end position="151"/>
    </location>
</feature>
<comment type="caution">
    <text evidence="3">The sequence shown here is derived from an EMBL/GenBank/DDBJ whole genome shotgun (WGS) entry which is preliminary data.</text>
</comment>
<dbReference type="EMBL" id="VSSQ01029819">
    <property type="protein sequence ID" value="MPM80103.1"/>
    <property type="molecule type" value="Genomic_DNA"/>
</dbReference>
<dbReference type="SUPFAM" id="SSF56801">
    <property type="entry name" value="Acetyl-CoA synthetase-like"/>
    <property type="match status" value="1"/>
</dbReference>
<comment type="catalytic activity">
    <reaction evidence="1">
        <text>a long-chain fatty acid + ATP + CoA = a long-chain fatty acyl-CoA + AMP + diphosphate</text>
        <dbReference type="Rhea" id="RHEA:15421"/>
        <dbReference type="ChEBI" id="CHEBI:30616"/>
        <dbReference type="ChEBI" id="CHEBI:33019"/>
        <dbReference type="ChEBI" id="CHEBI:57287"/>
        <dbReference type="ChEBI" id="CHEBI:57560"/>
        <dbReference type="ChEBI" id="CHEBI:83139"/>
        <dbReference type="ChEBI" id="CHEBI:456215"/>
        <dbReference type="EC" id="6.2.1.3"/>
    </reaction>
    <physiologicalReaction direction="left-to-right" evidence="1">
        <dbReference type="Rhea" id="RHEA:15422"/>
    </physiologicalReaction>
</comment>
<keyword evidence="3" id="KW-0436">Ligase</keyword>
<dbReference type="Gene3D" id="3.30.300.30">
    <property type="match status" value="1"/>
</dbReference>
<dbReference type="InterPro" id="IPR000873">
    <property type="entry name" value="AMP-dep_synth/lig_dom"/>
</dbReference>
<dbReference type="EC" id="6.2.1.3" evidence="3"/>
<dbReference type="Pfam" id="PF00501">
    <property type="entry name" value="AMP-binding"/>
    <property type="match status" value="1"/>
</dbReference>